<feature type="compositionally biased region" description="Basic and acidic residues" evidence="1">
    <location>
        <begin position="1"/>
        <end position="50"/>
    </location>
</feature>
<organism evidence="2 3">
    <name type="scientific">Pleurodeles waltl</name>
    <name type="common">Iberian ribbed newt</name>
    <dbReference type="NCBI Taxonomy" id="8319"/>
    <lineage>
        <taxon>Eukaryota</taxon>
        <taxon>Metazoa</taxon>
        <taxon>Chordata</taxon>
        <taxon>Craniata</taxon>
        <taxon>Vertebrata</taxon>
        <taxon>Euteleostomi</taxon>
        <taxon>Amphibia</taxon>
        <taxon>Batrachia</taxon>
        <taxon>Caudata</taxon>
        <taxon>Salamandroidea</taxon>
        <taxon>Salamandridae</taxon>
        <taxon>Pleurodelinae</taxon>
        <taxon>Pleurodeles</taxon>
    </lineage>
</organism>
<comment type="caution">
    <text evidence="2">The sequence shown here is derived from an EMBL/GenBank/DDBJ whole genome shotgun (WGS) entry which is preliminary data.</text>
</comment>
<dbReference type="AlphaFoldDB" id="A0AAV7TQ04"/>
<sequence length="135" mass="15860">MGTLSETRRDDFRDSLTKREEGLGEGRKEFTRGTPPRELEETPEEQKETPQEQEGTPEELEETPEEQKEMPQEREGTPEEQKETPQEREGRDEEENRDPETSICHHDPDGSWLNKYTTEEAMHMCHNSVIPAHRR</sequence>
<protein>
    <submittedName>
        <fullName evidence="2">Uncharacterized protein</fullName>
    </submittedName>
</protein>
<gene>
    <name evidence="2" type="ORF">NDU88_003979</name>
</gene>
<feature type="region of interest" description="Disordered" evidence="1">
    <location>
        <begin position="1"/>
        <end position="115"/>
    </location>
</feature>
<dbReference type="Proteomes" id="UP001066276">
    <property type="component" value="Chromosome 3_2"/>
</dbReference>
<reference evidence="2" key="1">
    <citation type="journal article" date="2022" name="bioRxiv">
        <title>Sequencing and chromosome-scale assembly of the giantPleurodeles waltlgenome.</title>
        <authorList>
            <person name="Brown T."/>
            <person name="Elewa A."/>
            <person name="Iarovenko S."/>
            <person name="Subramanian E."/>
            <person name="Araus A.J."/>
            <person name="Petzold A."/>
            <person name="Susuki M."/>
            <person name="Suzuki K.-i.T."/>
            <person name="Hayashi T."/>
            <person name="Toyoda A."/>
            <person name="Oliveira C."/>
            <person name="Osipova E."/>
            <person name="Leigh N.D."/>
            <person name="Simon A."/>
            <person name="Yun M.H."/>
        </authorList>
    </citation>
    <scope>NUCLEOTIDE SEQUENCE</scope>
    <source>
        <strain evidence="2">20211129_DDA</strain>
        <tissue evidence="2">Liver</tissue>
    </source>
</reference>
<accession>A0AAV7TQ04</accession>
<keyword evidence="3" id="KW-1185">Reference proteome</keyword>
<feature type="compositionally biased region" description="Basic and acidic residues" evidence="1">
    <location>
        <begin position="98"/>
        <end position="109"/>
    </location>
</feature>
<proteinExistence type="predicted"/>
<evidence type="ECO:0000256" key="1">
    <source>
        <dbReference type="SAM" id="MobiDB-lite"/>
    </source>
</evidence>
<feature type="compositionally biased region" description="Acidic residues" evidence="1">
    <location>
        <begin position="55"/>
        <end position="64"/>
    </location>
</feature>
<dbReference type="EMBL" id="JANPWB010000006">
    <property type="protein sequence ID" value="KAJ1178737.1"/>
    <property type="molecule type" value="Genomic_DNA"/>
</dbReference>
<evidence type="ECO:0000313" key="2">
    <source>
        <dbReference type="EMBL" id="KAJ1178737.1"/>
    </source>
</evidence>
<feature type="compositionally biased region" description="Basic and acidic residues" evidence="1">
    <location>
        <begin position="65"/>
        <end position="91"/>
    </location>
</feature>
<name>A0AAV7TQ04_PLEWA</name>
<evidence type="ECO:0000313" key="3">
    <source>
        <dbReference type="Proteomes" id="UP001066276"/>
    </source>
</evidence>